<evidence type="ECO:0000256" key="1">
    <source>
        <dbReference type="SAM" id="Phobius"/>
    </source>
</evidence>
<dbReference type="InParanoid" id="A0A2T3AVE7"/>
<protein>
    <submittedName>
        <fullName evidence="2">Uncharacterized protein</fullName>
    </submittedName>
</protein>
<evidence type="ECO:0000313" key="3">
    <source>
        <dbReference type="Proteomes" id="UP000241818"/>
    </source>
</evidence>
<feature type="transmembrane region" description="Helical" evidence="1">
    <location>
        <begin position="28"/>
        <end position="55"/>
    </location>
</feature>
<sequence length="78" mass="8873">MFHTFPYTPFPSGPPNPPIPNTTQSLKLFLFFSFSLFLNNFSLPRAFAVFLCMMVRAPQVRTPRDRGRRRGHSGGLVS</sequence>
<evidence type="ECO:0000313" key="2">
    <source>
        <dbReference type="EMBL" id="PSS12650.1"/>
    </source>
</evidence>
<dbReference type="RefSeq" id="XP_024718648.1">
    <property type="nucleotide sequence ID" value="XM_024863653.1"/>
</dbReference>
<keyword evidence="1" id="KW-0472">Membrane</keyword>
<proteinExistence type="predicted"/>
<keyword evidence="3" id="KW-1185">Reference proteome</keyword>
<organism evidence="2 3">
    <name type="scientific">Amorphotheca resinae ATCC 22711</name>
    <dbReference type="NCBI Taxonomy" id="857342"/>
    <lineage>
        <taxon>Eukaryota</taxon>
        <taxon>Fungi</taxon>
        <taxon>Dikarya</taxon>
        <taxon>Ascomycota</taxon>
        <taxon>Pezizomycotina</taxon>
        <taxon>Leotiomycetes</taxon>
        <taxon>Helotiales</taxon>
        <taxon>Amorphothecaceae</taxon>
        <taxon>Amorphotheca</taxon>
    </lineage>
</organism>
<keyword evidence="1" id="KW-0812">Transmembrane</keyword>
<accession>A0A2T3AVE7</accession>
<dbReference type="AlphaFoldDB" id="A0A2T3AVE7"/>
<name>A0A2T3AVE7_AMORE</name>
<dbReference type="GeneID" id="36571734"/>
<gene>
    <name evidence="2" type="ORF">M430DRAFT_173642</name>
</gene>
<keyword evidence="1" id="KW-1133">Transmembrane helix</keyword>
<dbReference type="EMBL" id="KZ679015">
    <property type="protein sequence ID" value="PSS12650.1"/>
    <property type="molecule type" value="Genomic_DNA"/>
</dbReference>
<reference evidence="2 3" key="1">
    <citation type="journal article" date="2018" name="New Phytol.">
        <title>Comparative genomics and transcriptomics depict ericoid mycorrhizal fungi as versatile saprotrophs and plant mutualists.</title>
        <authorList>
            <person name="Martino E."/>
            <person name="Morin E."/>
            <person name="Grelet G.A."/>
            <person name="Kuo A."/>
            <person name="Kohler A."/>
            <person name="Daghino S."/>
            <person name="Barry K.W."/>
            <person name="Cichocki N."/>
            <person name="Clum A."/>
            <person name="Dockter R.B."/>
            <person name="Hainaut M."/>
            <person name="Kuo R.C."/>
            <person name="LaButti K."/>
            <person name="Lindahl B.D."/>
            <person name="Lindquist E.A."/>
            <person name="Lipzen A."/>
            <person name="Khouja H.R."/>
            <person name="Magnuson J."/>
            <person name="Murat C."/>
            <person name="Ohm R.A."/>
            <person name="Singer S.W."/>
            <person name="Spatafora J.W."/>
            <person name="Wang M."/>
            <person name="Veneault-Fourrey C."/>
            <person name="Henrissat B."/>
            <person name="Grigoriev I.V."/>
            <person name="Martin F.M."/>
            <person name="Perotto S."/>
        </authorList>
    </citation>
    <scope>NUCLEOTIDE SEQUENCE [LARGE SCALE GENOMIC DNA]</scope>
    <source>
        <strain evidence="2 3">ATCC 22711</strain>
    </source>
</reference>
<dbReference type="Proteomes" id="UP000241818">
    <property type="component" value="Unassembled WGS sequence"/>
</dbReference>